<evidence type="ECO:0000256" key="3">
    <source>
        <dbReference type="ARBA" id="ARBA00012865"/>
    </source>
</evidence>
<dbReference type="InterPro" id="IPR045155">
    <property type="entry name" value="Beta-lactam_cat"/>
</dbReference>
<dbReference type="PANTHER" id="PTHR35333">
    <property type="entry name" value="BETA-LACTAMASE"/>
    <property type="match status" value="1"/>
</dbReference>
<dbReference type="InterPro" id="IPR000871">
    <property type="entry name" value="Beta-lactam_class-A"/>
</dbReference>
<dbReference type="EC" id="3.5.2.6" evidence="3"/>
<name>A0A6N3T7R1_9PROT</name>
<dbReference type="Pfam" id="PF13354">
    <property type="entry name" value="Beta-lactamase2"/>
    <property type="match status" value="1"/>
</dbReference>
<reference evidence="5 7" key="1">
    <citation type="submission" date="2012-11" db="EMBL/GenBank/DDBJ databases">
        <title>Whole genome sequence of Acetobacter indonesiensis 5H-1.</title>
        <authorList>
            <person name="Azuma Y."/>
            <person name="Higashiura N."/>
            <person name="Hirakawa H."/>
            <person name="Matsushita K."/>
        </authorList>
    </citation>
    <scope>NUCLEOTIDE SEQUENCE [LARGE SCALE GENOMIC DNA]</scope>
    <source>
        <strain evidence="5 7">5H-1</strain>
    </source>
</reference>
<accession>A0A6N3T7R1</accession>
<dbReference type="GO" id="GO:0030655">
    <property type="term" value="P:beta-lactam antibiotic catabolic process"/>
    <property type="evidence" value="ECO:0007669"/>
    <property type="project" value="InterPro"/>
</dbReference>
<gene>
    <name evidence="5" type="ORF">Abin_085_070</name>
    <name evidence="6" type="ORF">AIN02nite_20490</name>
</gene>
<dbReference type="EMBL" id="BAMW01000082">
    <property type="protein sequence ID" value="GAN64605.1"/>
    <property type="molecule type" value="Genomic_DNA"/>
</dbReference>
<feature type="domain" description="Beta-lactamase class A catalytic" evidence="4">
    <location>
        <begin position="52"/>
        <end position="277"/>
    </location>
</feature>
<sequence>MLINRFQKHFGMICSILMLGGVSYKAHAERPDAPLAHQIEKTVLGQKGLFAVYAARVGARPEVCQNCDHLINAASTIKLFVLDAAYKAFASGTLHPTDLIPVHNHFHSLVGKGTFVLDQKEDSYDSLYAQQGKEVPVSELLRVMIQYSSNLATNLMIEKLGVFPIRDVVKEQALDGIVFGRMIEDFDADAQNIRNRVSARGLGEFLQKLDQGQIVGKEASQSMITIMLGQKFNDIIPPGLPAGTPVAHKTGWVNGVKNDAAIITLPDGSHYILVVLTSGLPDEAAGVKILNIISQEVYDYFSHSSAH</sequence>
<reference evidence="6 8" key="2">
    <citation type="submission" date="2019-07" db="EMBL/GenBank/DDBJ databases">
        <title>Whole genome shotgun sequence of Acetobacter indonesiensis NBRC 16471.</title>
        <authorList>
            <person name="Hosoyama A."/>
            <person name="Uohara A."/>
            <person name="Ohji S."/>
            <person name="Ichikawa N."/>
        </authorList>
    </citation>
    <scope>NUCLEOTIDE SEQUENCE [LARGE SCALE GENOMIC DNA]</scope>
    <source>
        <strain evidence="6 8">NBRC 16471</strain>
    </source>
</reference>
<dbReference type="Proteomes" id="UP000321104">
    <property type="component" value="Unassembled WGS sequence"/>
</dbReference>
<dbReference type="GO" id="GO:0046677">
    <property type="term" value="P:response to antibiotic"/>
    <property type="evidence" value="ECO:0007669"/>
    <property type="project" value="InterPro"/>
</dbReference>
<organism evidence="6 8">
    <name type="scientific">Acetobacter indonesiensis</name>
    <dbReference type="NCBI Taxonomy" id="104101"/>
    <lineage>
        <taxon>Bacteria</taxon>
        <taxon>Pseudomonadati</taxon>
        <taxon>Pseudomonadota</taxon>
        <taxon>Alphaproteobacteria</taxon>
        <taxon>Acetobacterales</taxon>
        <taxon>Acetobacteraceae</taxon>
        <taxon>Acetobacter</taxon>
    </lineage>
</organism>
<evidence type="ECO:0000313" key="8">
    <source>
        <dbReference type="Proteomes" id="UP000321104"/>
    </source>
</evidence>
<evidence type="ECO:0000313" key="7">
    <source>
        <dbReference type="Proteomes" id="UP000032673"/>
    </source>
</evidence>
<evidence type="ECO:0000259" key="4">
    <source>
        <dbReference type="Pfam" id="PF13354"/>
    </source>
</evidence>
<dbReference type="RefSeq" id="WP_084593689.1">
    <property type="nucleotide sequence ID" value="NZ_BAMW01000082.1"/>
</dbReference>
<dbReference type="EMBL" id="BJXQ01000011">
    <property type="protein sequence ID" value="GEN04024.1"/>
    <property type="molecule type" value="Genomic_DNA"/>
</dbReference>
<evidence type="ECO:0000256" key="1">
    <source>
        <dbReference type="ARBA" id="ARBA00001526"/>
    </source>
</evidence>
<evidence type="ECO:0000256" key="2">
    <source>
        <dbReference type="ARBA" id="ARBA00009009"/>
    </source>
</evidence>
<comment type="catalytic activity">
    <reaction evidence="1">
        <text>a beta-lactam + H2O = a substituted beta-amino acid</text>
        <dbReference type="Rhea" id="RHEA:20401"/>
        <dbReference type="ChEBI" id="CHEBI:15377"/>
        <dbReference type="ChEBI" id="CHEBI:35627"/>
        <dbReference type="ChEBI" id="CHEBI:140347"/>
        <dbReference type="EC" id="3.5.2.6"/>
    </reaction>
</comment>
<evidence type="ECO:0000313" key="5">
    <source>
        <dbReference type="EMBL" id="GAN64605.1"/>
    </source>
</evidence>
<protein>
    <recommendedName>
        <fullName evidence="3">beta-lactamase</fullName>
        <ecNumber evidence="3">3.5.2.6</ecNumber>
    </recommendedName>
</protein>
<evidence type="ECO:0000313" key="6">
    <source>
        <dbReference type="EMBL" id="GEN04024.1"/>
    </source>
</evidence>
<dbReference type="Gene3D" id="3.40.710.10">
    <property type="entry name" value="DD-peptidase/beta-lactamase superfamily"/>
    <property type="match status" value="1"/>
</dbReference>
<keyword evidence="7" id="KW-1185">Reference proteome</keyword>
<dbReference type="AlphaFoldDB" id="A0A6N3T7R1"/>
<dbReference type="PANTHER" id="PTHR35333:SF3">
    <property type="entry name" value="BETA-LACTAMASE-TYPE TRANSPEPTIDASE FOLD CONTAINING PROTEIN"/>
    <property type="match status" value="1"/>
</dbReference>
<comment type="similarity">
    <text evidence="2">Belongs to the class-A beta-lactamase family.</text>
</comment>
<proteinExistence type="inferred from homology"/>
<dbReference type="SUPFAM" id="SSF56601">
    <property type="entry name" value="beta-lactamase/transpeptidase-like"/>
    <property type="match status" value="1"/>
</dbReference>
<dbReference type="InterPro" id="IPR012338">
    <property type="entry name" value="Beta-lactam/transpept-like"/>
</dbReference>
<dbReference type="Proteomes" id="UP000032673">
    <property type="component" value="Unassembled WGS sequence"/>
</dbReference>
<comment type="caution">
    <text evidence="6">The sequence shown here is derived from an EMBL/GenBank/DDBJ whole genome shotgun (WGS) entry which is preliminary data.</text>
</comment>
<dbReference type="GO" id="GO:0008800">
    <property type="term" value="F:beta-lactamase activity"/>
    <property type="evidence" value="ECO:0007669"/>
    <property type="project" value="UniProtKB-EC"/>
</dbReference>